<dbReference type="InterPro" id="IPR029058">
    <property type="entry name" value="AB_hydrolase_fold"/>
</dbReference>
<dbReference type="SUPFAM" id="SSF53474">
    <property type="entry name" value="alpha/beta-Hydrolases"/>
    <property type="match status" value="1"/>
</dbReference>
<gene>
    <name evidence="2" type="ORF">SAMN05216296_0935</name>
</gene>
<dbReference type="Proteomes" id="UP000243232">
    <property type="component" value="Chromosome I"/>
</dbReference>
<dbReference type="PANTHER" id="PTHR43194:SF5">
    <property type="entry name" value="PIMELOYL-[ACYL-CARRIER PROTEIN] METHYL ESTER ESTERASE"/>
    <property type="match status" value="1"/>
</dbReference>
<dbReference type="OrthoDB" id="6984192at2"/>
<dbReference type="EMBL" id="LT629785">
    <property type="protein sequence ID" value="SDT96544.1"/>
    <property type="molecule type" value="Genomic_DNA"/>
</dbReference>
<proteinExistence type="predicted"/>
<dbReference type="RefSeq" id="WP_090193315.1">
    <property type="nucleotide sequence ID" value="NZ_LT629785.1"/>
</dbReference>
<dbReference type="Gene3D" id="3.40.50.1820">
    <property type="entry name" value="alpha/beta hydrolase"/>
    <property type="match status" value="1"/>
</dbReference>
<protein>
    <submittedName>
        <fullName evidence="2">Pimeloyl-ACP methyl ester carboxylesterase</fullName>
    </submittedName>
</protein>
<keyword evidence="3" id="KW-1185">Reference proteome</keyword>
<evidence type="ECO:0000259" key="1">
    <source>
        <dbReference type="Pfam" id="PF00561"/>
    </source>
</evidence>
<dbReference type="PANTHER" id="PTHR43194">
    <property type="entry name" value="HYDROLASE ALPHA/BETA FOLD FAMILY"/>
    <property type="match status" value="1"/>
</dbReference>
<evidence type="ECO:0000313" key="3">
    <source>
        <dbReference type="Proteomes" id="UP000243232"/>
    </source>
</evidence>
<feature type="domain" description="AB hydrolase-1" evidence="1">
    <location>
        <begin position="29"/>
        <end position="256"/>
    </location>
</feature>
<dbReference type="AlphaFoldDB" id="A0A1H2ENC2"/>
<dbReference type="STRING" id="364197.SAMN05216296_0935"/>
<dbReference type="InterPro" id="IPR050228">
    <property type="entry name" value="Carboxylesterase_BioH"/>
</dbReference>
<reference evidence="3" key="1">
    <citation type="submission" date="2016-10" db="EMBL/GenBank/DDBJ databases">
        <authorList>
            <person name="Varghese N."/>
            <person name="Submissions S."/>
        </authorList>
    </citation>
    <scope>NUCLEOTIDE SEQUENCE [LARGE SCALE GENOMIC DNA]</scope>
    <source>
        <strain evidence="3">DSM 17875</strain>
    </source>
</reference>
<dbReference type="InterPro" id="IPR000073">
    <property type="entry name" value="AB_hydrolase_1"/>
</dbReference>
<organism evidence="2 3">
    <name type="scientific">Pseudomonas pohangensis</name>
    <dbReference type="NCBI Taxonomy" id="364197"/>
    <lineage>
        <taxon>Bacteria</taxon>
        <taxon>Pseudomonadati</taxon>
        <taxon>Pseudomonadota</taxon>
        <taxon>Gammaproteobacteria</taxon>
        <taxon>Pseudomonadales</taxon>
        <taxon>Pseudomonadaceae</taxon>
        <taxon>Pseudomonas</taxon>
    </lineage>
</organism>
<dbReference type="Pfam" id="PF00561">
    <property type="entry name" value="Abhydrolase_1"/>
    <property type="match status" value="1"/>
</dbReference>
<evidence type="ECO:0000313" key="2">
    <source>
        <dbReference type="EMBL" id="SDT96544.1"/>
    </source>
</evidence>
<accession>A0A1H2ENC2</accession>
<name>A0A1H2ENC2_9PSED</name>
<sequence length="293" mass="33006">MRAHTAILEINRQYKIHTEFYYNPAASQTILLVNGSLSTTAAFAQTLKYLLGQFNVVLYDQPYAGGSKAHNNHSQPLKSEEEAAILLSLIEHFQASLLMSFSWGGLPCLLALAQRPPLIEKAVIASFTPRINAAMRDYLQQGLQLFANNERDKIASLVNDNLGQHLPTLFKRYNHRHISSLDEHEYAQMLFNIQRVLQADNLCYTRPCRNIEIPLLFINGQRDIHTSPADALGFADLVQNSQFRTLADAGHFLDMEHRQAWKQMRHELLSFLSPASGTGYRCGTIQRIAALAG</sequence>